<feature type="transmembrane region" description="Helical" evidence="1">
    <location>
        <begin position="118"/>
        <end position="137"/>
    </location>
</feature>
<dbReference type="RefSeq" id="WP_055472942.1">
    <property type="nucleotide sequence ID" value="NZ_JBIRWE010000003.1"/>
</dbReference>
<dbReference type="Pfam" id="PF23636">
    <property type="entry name" value="DUF7144"/>
    <property type="match status" value="1"/>
</dbReference>
<keyword evidence="1" id="KW-0472">Membrane</keyword>
<evidence type="ECO:0000256" key="1">
    <source>
        <dbReference type="SAM" id="Phobius"/>
    </source>
</evidence>
<sequence>MSQSATTTQNPRNPDRHQGLANGGTTFAGVLLAVTGLLSIFRGIMGIAKNDVFVATKDYVFRWDLTGWGWMHLILGLLVFLVGLALLKAAPAWARTAGVVLASLALIVNFLSLPWHPLWSLILVALYAFIIWALCTVKRGHT</sequence>
<feature type="transmembrane region" description="Helical" evidence="1">
    <location>
        <begin position="68"/>
        <end position="87"/>
    </location>
</feature>
<feature type="transmembrane region" description="Helical" evidence="1">
    <location>
        <begin position="92"/>
        <end position="112"/>
    </location>
</feature>
<keyword evidence="4" id="KW-1185">Reference proteome</keyword>
<dbReference type="Proteomes" id="UP001611548">
    <property type="component" value="Unassembled WGS sequence"/>
</dbReference>
<dbReference type="InterPro" id="IPR055568">
    <property type="entry name" value="DUF7144"/>
</dbReference>
<keyword evidence="1" id="KW-1133">Transmembrane helix</keyword>
<evidence type="ECO:0000313" key="4">
    <source>
        <dbReference type="Proteomes" id="UP001611548"/>
    </source>
</evidence>
<gene>
    <name evidence="3" type="ORF">ACH429_09545</name>
</gene>
<organism evidence="3 4">
    <name type="scientific">Streptomyces pathocidini</name>
    <dbReference type="NCBI Taxonomy" id="1650571"/>
    <lineage>
        <taxon>Bacteria</taxon>
        <taxon>Bacillati</taxon>
        <taxon>Actinomycetota</taxon>
        <taxon>Actinomycetes</taxon>
        <taxon>Kitasatosporales</taxon>
        <taxon>Streptomycetaceae</taxon>
        <taxon>Streptomyces</taxon>
    </lineage>
</organism>
<protein>
    <recommendedName>
        <fullName evidence="2">DUF7144 domain-containing protein</fullName>
    </recommendedName>
</protein>
<dbReference type="EMBL" id="JBIRWE010000003">
    <property type="protein sequence ID" value="MFI1964352.1"/>
    <property type="molecule type" value="Genomic_DNA"/>
</dbReference>
<evidence type="ECO:0000259" key="2">
    <source>
        <dbReference type="Pfam" id="PF23636"/>
    </source>
</evidence>
<comment type="caution">
    <text evidence="3">The sequence shown here is derived from an EMBL/GenBank/DDBJ whole genome shotgun (WGS) entry which is preliminary data.</text>
</comment>
<evidence type="ECO:0000313" key="3">
    <source>
        <dbReference type="EMBL" id="MFI1964352.1"/>
    </source>
</evidence>
<feature type="transmembrane region" description="Helical" evidence="1">
    <location>
        <begin position="20"/>
        <end position="48"/>
    </location>
</feature>
<reference evidence="3 4" key="1">
    <citation type="submission" date="2024-10" db="EMBL/GenBank/DDBJ databases">
        <title>The Natural Products Discovery Center: Release of the First 8490 Sequenced Strains for Exploring Actinobacteria Biosynthetic Diversity.</title>
        <authorList>
            <person name="Kalkreuter E."/>
            <person name="Kautsar S.A."/>
            <person name="Yang D."/>
            <person name="Bader C.D."/>
            <person name="Teijaro C.N."/>
            <person name="Fluegel L."/>
            <person name="Davis C.M."/>
            <person name="Simpson J.R."/>
            <person name="Lauterbach L."/>
            <person name="Steele A.D."/>
            <person name="Gui C."/>
            <person name="Meng S."/>
            <person name="Li G."/>
            <person name="Viehrig K."/>
            <person name="Ye F."/>
            <person name="Su P."/>
            <person name="Kiefer A.F."/>
            <person name="Nichols A."/>
            <person name="Cepeda A.J."/>
            <person name="Yan W."/>
            <person name="Fan B."/>
            <person name="Jiang Y."/>
            <person name="Adhikari A."/>
            <person name="Zheng C.-J."/>
            <person name="Schuster L."/>
            <person name="Cowan T.M."/>
            <person name="Smanski M.J."/>
            <person name="Chevrette M.G."/>
            <person name="De Carvalho L.P.S."/>
            <person name="Shen B."/>
        </authorList>
    </citation>
    <scope>NUCLEOTIDE SEQUENCE [LARGE SCALE GENOMIC DNA]</scope>
    <source>
        <strain evidence="3 4">NPDC020327</strain>
    </source>
</reference>
<keyword evidence="1" id="KW-0812">Transmembrane</keyword>
<accession>A0ABW7US60</accession>
<name>A0ABW7US60_9ACTN</name>
<proteinExistence type="predicted"/>
<feature type="domain" description="DUF7144" evidence="2">
    <location>
        <begin position="25"/>
        <end position="138"/>
    </location>
</feature>